<proteinExistence type="predicted"/>
<gene>
    <name evidence="1" type="ORF">MM415A00662_0014</name>
</gene>
<evidence type="ECO:0000313" key="1">
    <source>
        <dbReference type="EMBL" id="QJA80759.1"/>
    </source>
</evidence>
<dbReference type="AlphaFoldDB" id="A0A6M3KFN1"/>
<protein>
    <submittedName>
        <fullName evidence="1">Uncharacterized protein</fullName>
    </submittedName>
</protein>
<dbReference type="EMBL" id="MT142434">
    <property type="protein sequence ID" value="QJA80759.1"/>
    <property type="molecule type" value="Genomic_DNA"/>
</dbReference>
<reference evidence="1" key="1">
    <citation type="submission" date="2020-03" db="EMBL/GenBank/DDBJ databases">
        <title>The deep terrestrial virosphere.</title>
        <authorList>
            <person name="Holmfeldt K."/>
            <person name="Nilsson E."/>
            <person name="Simone D."/>
            <person name="Lopez-Fernandez M."/>
            <person name="Wu X."/>
            <person name="de Brujin I."/>
            <person name="Lundin D."/>
            <person name="Andersson A."/>
            <person name="Bertilsson S."/>
            <person name="Dopson M."/>
        </authorList>
    </citation>
    <scope>NUCLEOTIDE SEQUENCE</scope>
    <source>
        <strain evidence="1">MM415A00662</strain>
    </source>
</reference>
<organism evidence="1">
    <name type="scientific">viral metagenome</name>
    <dbReference type="NCBI Taxonomy" id="1070528"/>
    <lineage>
        <taxon>unclassified sequences</taxon>
        <taxon>metagenomes</taxon>
        <taxon>organismal metagenomes</taxon>
    </lineage>
</organism>
<accession>A0A6M3KFN1</accession>
<sequence>MHKIISNNTIYPTKIVPGDPYASEIIHDFMMYKPKPEKDVLLIIGDGRTVLDDIGAWYRIAEGIVEYDTMCVNYSALICPHPFEHYAAGDAHMPDMQKVAKGLPEGVVRHAWNPSCPGFNIRWCRTGRGGWNGTSGNLAYKIGLAMDYTRIVLAGCPMDNSGNWYSKTIKDNDVKKVKDHRHHLWKWTEMSLRPIGRFCRSMSGNTADLFGVPTREWLLHLPEIEVPEKGEEEWKQKMH</sequence>
<name>A0A6M3KFN1_9ZZZZ</name>